<sequence length="77" mass="7834">MEVPPTVADAIAFGSAALPLGARAVAVSRQVDAVPTALTFGQYAPGLVLLALGPAVGVWLRRRHRPPAPQPLLSAAA</sequence>
<organism evidence="2 3">
    <name type="scientific">Streptacidiphilus jiangxiensis</name>
    <dbReference type="NCBI Taxonomy" id="235985"/>
    <lineage>
        <taxon>Bacteria</taxon>
        <taxon>Bacillati</taxon>
        <taxon>Actinomycetota</taxon>
        <taxon>Actinomycetes</taxon>
        <taxon>Kitasatosporales</taxon>
        <taxon>Streptomycetaceae</taxon>
        <taxon>Streptacidiphilus</taxon>
    </lineage>
</organism>
<evidence type="ECO:0000313" key="2">
    <source>
        <dbReference type="EMBL" id="SEL74771.1"/>
    </source>
</evidence>
<reference evidence="3" key="1">
    <citation type="submission" date="2016-10" db="EMBL/GenBank/DDBJ databases">
        <authorList>
            <person name="Varghese N."/>
        </authorList>
    </citation>
    <scope>NUCLEOTIDE SEQUENCE [LARGE SCALE GENOMIC DNA]</scope>
    <source>
        <strain evidence="3">DSM 45096 / BCRC 16803 / CGMCC 4.1857 / CIP 109030 / JCM 12277 / KCTC 19219 / NBRC 100920 / 33214</strain>
    </source>
</reference>
<keyword evidence="1" id="KW-0812">Transmembrane</keyword>
<dbReference type="AlphaFoldDB" id="A0A1H7SQ99"/>
<gene>
    <name evidence="2" type="ORF">SAMN05414137_112157</name>
</gene>
<keyword evidence="1" id="KW-0472">Membrane</keyword>
<dbReference type="EMBL" id="FOAZ01000012">
    <property type="protein sequence ID" value="SEL74771.1"/>
    <property type="molecule type" value="Genomic_DNA"/>
</dbReference>
<protein>
    <submittedName>
        <fullName evidence="2">Uncharacterized protein</fullName>
    </submittedName>
</protein>
<evidence type="ECO:0000313" key="3">
    <source>
        <dbReference type="Proteomes" id="UP000183015"/>
    </source>
</evidence>
<name>A0A1H7SQ99_STRJI</name>
<dbReference type="STRING" id="235985.SAMN05414137_112157"/>
<keyword evidence="1" id="KW-1133">Transmembrane helix</keyword>
<dbReference type="RefSeq" id="WP_042456215.1">
    <property type="nucleotide sequence ID" value="NZ_BBPN01000041.1"/>
</dbReference>
<keyword evidence="3" id="KW-1185">Reference proteome</keyword>
<dbReference type="Proteomes" id="UP000183015">
    <property type="component" value="Unassembled WGS sequence"/>
</dbReference>
<feature type="transmembrane region" description="Helical" evidence="1">
    <location>
        <begin position="43"/>
        <end position="60"/>
    </location>
</feature>
<accession>A0A1H7SQ99</accession>
<evidence type="ECO:0000256" key="1">
    <source>
        <dbReference type="SAM" id="Phobius"/>
    </source>
</evidence>
<proteinExistence type="predicted"/>